<sequence>MEIPSSLHGKTQYANNCFNDLVPKGVHMSLSILLFGLYDAVRRFNDGNRSTADISREIGIEPGHYTLVACCTSDQNCVKKAQHQSTGEAKHLCKKRRAATKAKGELVAAKDGLEPGGV</sequence>
<dbReference type="EMBL" id="CM023489">
    <property type="protein sequence ID" value="KAH6922522.1"/>
    <property type="molecule type" value="Genomic_DNA"/>
</dbReference>
<proteinExistence type="predicted"/>
<evidence type="ECO:0000313" key="2">
    <source>
        <dbReference type="Proteomes" id="UP000821845"/>
    </source>
</evidence>
<keyword evidence="2" id="KW-1185">Reference proteome</keyword>
<evidence type="ECO:0000313" key="1">
    <source>
        <dbReference type="EMBL" id="KAH6922522.1"/>
    </source>
</evidence>
<organism evidence="1 2">
    <name type="scientific">Hyalomma asiaticum</name>
    <name type="common">Tick</name>
    <dbReference type="NCBI Taxonomy" id="266040"/>
    <lineage>
        <taxon>Eukaryota</taxon>
        <taxon>Metazoa</taxon>
        <taxon>Ecdysozoa</taxon>
        <taxon>Arthropoda</taxon>
        <taxon>Chelicerata</taxon>
        <taxon>Arachnida</taxon>
        <taxon>Acari</taxon>
        <taxon>Parasitiformes</taxon>
        <taxon>Ixodida</taxon>
        <taxon>Ixodoidea</taxon>
        <taxon>Ixodidae</taxon>
        <taxon>Hyalomminae</taxon>
        <taxon>Hyalomma</taxon>
    </lineage>
</organism>
<accession>A0ACB7RNQ3</accession>
<gene>
    <name evidence="1" type="ORF">HPB50_015264</name>
</gene>
<name>A0ACB7RNQ3_HYAAI</name>
<comment type="caution">
    <text evidence="1">The sequence shown here is derived from an EMBL/GenBank/DDBJ whole genome shotgun (WGS) entry which is preliminary data.</text>
</comment>
<protein>
    <submittedName>
        <fullName evidence="1">Uncharacterized protein</fullName>
    </submittedName>
</protein>
<reference evidence="1" key="1">
    <citation type="submission" date="2020-05" db="EMBL/GenBank/DDBJ databases">
        <title>Large-scale comparative analyses of tick genomes elucidate their genetic diversity and vector capacities.</title>
        <authorList>
            <person name="Jia N."/>
            <person name="Wang J."/>
            <person name="Shi W."/>
            <person name="Du L."/>
            <person name="Sun Y."/>
            <person name="Zhan W."/>
            <person name="Jiang J."/>
            <person name="Wang Q."/>
            <person name="Zhang B."/>
            <person name="Ji P."/>
            <person name="Sakyi L.B."/>
            <person name="Cui X."/>
            <person name="Yuan T."/>
            <person name="Jiang B."/>
            <person name="Yang W."/>
            <person name="Lam T.T.-Y."/>
            <person name="Chang Q."/>
            <person name="Ding S."/>
            <person name="Wang X."/>
            <person name="Zhu J."/>
            <person name="Ruan X."/>
            <person name="Zhao L."/>
            <person name="Wei J."/>
            <person name="Que T."/>
            <person name="Du C."/>
            <person name="Cheng J."/>
            <person name="Dai P."/>
            <person name="Han X."/>
            <person name="Huang E."/>
            <person name="Gao Y."/>
            <person name="Liu J."/>
            <person name="Shao H."/>
            <person name="Ye R."/>
            <person name="Li L."/>
            <person name="Wei W."/>
            <person name="Wang X."/>
            <person name="Wang C."/>
            <person name="Yang T."/>
            <person name="Huo Q."/>
            <person name="Li W."/>
            <person name="Guo W."/>
            <person name="Chen H."/>
            <person name="Zhou L."/>
            <person name="Ni X."/>
            <person name="Tian J."/>
            <person name="Zhou Y."/>
            <person name="Sheng Y."/>
            <person name="Liu T."/>
            <person name="Pan Y."/>
            <person name="Xia L."/>
            <person name="Li J."/>
            <person name="Zhao F."/>
            <person name="Cao W."/>
        </authorList>
    </citation>
    <scope>NUCLEOTIDE SEQUENCE</scope>
    <source>
        <strain evidence="1">Hyas-2018</strain>
    </source>
</reference>
<dbReference type="Proteomes" id="UP000821845">
    <property type="component" value="Chromosome 9"/>
</dbReference>